<sequence length="204" mass="19935">MLAPIEGYEDMPIVSLEEAVKPLVAIVPKVGHNAFIVKQNCKNPADILTTDESASIILYTYESSAPAGASVGFSANSYGQESSFGVSSGLAGGAGASGAEFVSGGAGGSEAGFGGSSFESSNFSSGGGAGFEGGFAAGGGGGFGGSSFESSSFSSGGAGGASGVFQQVDASRDGRFDFNESGNFVGQNLGGGSSQESYSSSFSY</sequence>
<proteinExistence type="predicted"/>
<reference evidence="2" key="1">
    <citation type="submission" date="2021-02" db="EMBL/GenBank/DDBJ databases">
        <authorList>
            <person name="Nowell W R."/>
        </authorList>
    </citation>
    <scope>NUCLEOTIDE SEQUENCE</scope>
</reference>
<feature type="compositionally biased region" description="Low complexity" evidence="1">
    <location>
        <begin position="194"/>
        <end position="204"/>
    </location>
</feature>
<gene>
    <name evidence="2" type="ORF">GRG538_LOCUS27329</name>
</gene>
<evidence type="ECO:0000313" key="3">
    <source>
        <dbReference type="Proteomes" id="UP000663872"/>
    </source>
</evidence>
<evidence type="ECO:0000256" key="1">
    <source>
        <dbReference type="SAM" id="MobiDB-lite"/>
    </source>
</evidence>
<dbReference type="Proteomes" id="UP000663872">
    <property type="component" value="Unassembled WGS sequence"/>
</dbReference>
<name>A0A818TJL8_9BILA</name>
<protein>
    <submittedName>
        <fullName evidence="2">Uncharacterized protein</fullName>
    </submittedName>
</protein>
<feature type="region of interest" description="Disordered" evidence="1">
    <location>
        <begin position="182"/>
        <end position="204"/>
    </location>
</feature>
<dbReference type="EMBL" id="CAJNYT010004740">
    <property type="protein sequence ID" value="CAF3685628.1"/>
    <property type="molecule type" value="Genomic_DNA"/>
</dbReference>
<evidence type="ECO:0000313" key="2">
    <source>
        <dbReference type="EMBL" id="CAF3685628.1"/>
    </source>
</evidence>
<organism evidence="2 3">
    <name type="scientific">Rotaria socialis</name>
    <dbReference type="NCBI Taxonomy" id="392032"/>
    <lineage>
        <taxon>Eukaryota</taxon>
        <taxon>Metazoa</taxon>
        <taxon>Spiralia</taxon>
        <taxon>Gnathifera</taxon>
        <taxon>Rotifera</taxon>
        <taxon>Eurotatoria</taxon>
        <taxon>Bdelloidea</taxon>
        <taxon>Philodinida</taxon>
        <taxon>Philodinidae</taxon>
        <taxon>Rotaria</taxon>
    </lineage>
</organism>
<accession>A0A818TJL8</accession>
<comment type="caution">
    <text evidence="2">The sequence shown here is derived from an EMBL/GenBank/DDBJ whole genome shotgun (WGS) entry which is preliminary data.</text>
</comment>
<dbReference type="AlphaFoldDB" id="A0A818TJL8"/>